<dbReference type="Gene3D" id="3.40.190.10">
    <property type="entry name" value="Periplasmic binding protein-like II"/>
    <property type="match status" value="2"/>
</dbReference>
<dbReference type="GO" id="GO:0032993">
    <property type="term" value="C:protein-DNA complex"/>
    <property type="evidence" value="ECO:0007669"/>
    <property type="project" value="TreeGrafter"/>
</dbReference>
<evidence type="ECO:0000256" key="1">
    <source>
        <dbReference type="ARBA" id="ARBA00009437"/>
    </source>
</evidence>
<evidence type="ECO:0000259" key="6">
    <source>
        <dbReference type="PROSITE" id="PS50931"/>
    </source>
</evidence>
<dbReference type="GO" id="GO:0003677">
    <property type="term" value="F:DNA binding"/>
    <property type="evidence" value="ECO:0007669"/>
    <property type="project" value="UniProtKB-KW"/>
</dbReference>
<dbReference type="PRINTS" id="PR00039">
    <property type="entry name" value="HTHLYSR"/>
</dbReference>
<evidence type="ECO:0000256" key="2">
    <source>
        <dbReference type="ARBA" id="ARBA00023015"/>
    </source>
</evidence>
<dbReference type="SUPFAM" id="SSF53850">
    <property type="entry name" value="Periplasmic binding protein-like II"/>
    <property type="match status" value="1"/>
</dbReference>
<proteinExistence type="inferred from homology"/>
<keyword evidence="3" id="KW-0238">DNA-binding</keyword>
<evidence type="ECO:0000313" key="8">
    <source>
        <dbReference type="Proteomes" id="UP000501568"/>
    </source>
</evidence>
<feature type="domain" description="HTH lysR-type" evidence="6">
    <location>
        <begin position="2"/>
        <end position="59"/>
    </location>
</feature>
<dbReference type="InterPro" id="IPR036388">
    <property type="entry name" value="WH-like_DNA-bd_sf"/>
</dbReference>
<dbReference type="InterPro" id="IPR000847">
    <property type="entry name" value="LysR_HTH_N"/>
</dbReference>
<keyword evidence="2" id="KW-0805">Transcription regulation</keyword>
<dbReference type="AlphaFoldDB" id="A0A6G6Y2V2"/>
<dbReference type="PANTHER" id="PTHR30346">
    <property type="entry name" value="TRANSCRIPTIONAL DUAL REGULATOR HCAR-RELATED"/>
    <property type="match status" value="1"/>
</dbReference>
<evidence type="ECO:0000256" key="4">
    <source>
        <dbReference type="ARBA" id="ARBA00023159"/>
    </source>
</evidence>
<dbReference type="InterPro" id="IPR036390">
    <property type="entry name" value="WH_DNA-bd_sf"/>
</dbReference>
<keyword evidence="5" id="KW-0804">Transcription</keyword>
<name>A0A6G6Y2V2_9SPHN</name>
<keyword evidence="4" id="KW-0010">Activator</keyword>
<dbReference type="SUPFAM" id="SSF46785">
    <property type="entry name" value="Winged helix' DNA-binding domain"/>
    <property type="match status" value="1"/>
</dbReference>
<reference evidence="7 8" key="1">
    <citation type="submission" date="2020-02" db="EMBL/GenBank/DDBJ databases">
        <authorList>
            <person name="Zheng R.K."/>
            <person name="Sun C.M."/>
        </authorList>
    </citation>
    <scope>NUCLEOTIDE SEQUENCE [LARGE SCALE GENOMIC DNA]</scope>
    <source>
        <strain evidence="8">zrk23</strain>
    </source>
</reference>
<dbReference type="CDD" id="cd08411">
    <property type="entry name" value="PBP2_OxyR"/>
    <property type="match status" value="1"/>
</dbReference>
<gene>
    <name evidence="7" type="ORF">G5C33_04785</name>
</gene>
<keyword evidence="8" id="KW-1185">Reference proteome</keyword>
<dbReference type="InterPro" id="IPR005119">
    <property type="entry name" value="LysR_subst-bd"/>
</dbReference>
<dbReference type="PROSITE" id="PS50931">
    <property type="entry name" value="HTH_LYSR"/>
    <property type="match status" value="1"/>
</dbReference>
<dbReference type="FunFam" id="1.10.10.10:FF:000001">
    <property type="entry name" value="LysR family transcriptional regulator"/>
    <property type="match status" value="1"/>
</dbReference>
<organism evidence="7 8">
    <name type="scientific">Stakelama tenebrarum</name>
    <dbReference type="NCBI Taxonomy" id="2711215"/>
    <lineage>
        <taxon>Bacteria</taxon>
        <taxon>Pseudomonadati</taxon>
        <taxon>Pseudomonadota</taxon>
        <taxon>Alphaproteobacteria</taxon>
        <taxon>Sphingomonadales</taxon>
        <taxon>Sphingomonadaceae</taxon>
        <taxon>Stakelama</taxon>
    </lineage>
</organism>
<dbReference type="Pfam" id="PF00126">
    <property type="entry name" value="HTH_1"/>
    <property type="match status" value="1"/>
</dbReference>
<dbReference type="EMBL" id="CP049109">
    <property type="protein sequence ID" value="QIG79171.1"/>
    <property type="molecule type" value="Genomic_DNA"/>
</dbReference>
<sequence length="308" mass="33561">MPTLRQLEYLVAVADAKHFGRAAAAVNVSQPTLSQQLRTLEARLGVVLIERGDSPVQLTPIGREIAQRARQILIGVDDVRGLAKRAVSGLAGAIRFGVTPTLGPYLMPAVVASLHGEYRDMRLFMREGIPDEQLADLRRGALDMLLAPLPVSGADLHIEPLFREPLCLVAAPDNALFAKPRLRKADMAGVGVLSLDPRHHFHRQAVEICGDLNAELLRDYEGTSLDSLRQMAGSGIGLAILPELYLRSEVGGEDMVRRLDIADWSAERSIAAVWRRGAAWADSYRMIAQAIAAQAHAMMGTKDAMPLR</sequence>
<dbReference type="RefSeq" id="WP_165326172.1">
    <property type="nucleotide sequence ID" value="NZ_CP049109.1"/>
</dbReference>
<dbReference type="PANTHER" id="PTHR30346:SF26">
    <property type="entry name" value="HYDROGEN PEROXIDE-INDUCIBLE GENES ACTIVATOR"/>
    <property type="match status" value="1"/>
</dbReference>
<comment type="similarity">
    <text evidence="1">Belongs to the LysR transcriptional regulatory family.</text>
</comment>
<evidence type="ECO:0000313" key="7">
    <source>
        <dbReference type="EMBL" id="QIG79171.1"/>
    </source>
</evidence>
<dbReference type="Proteomes" id="UP000501568">
    <property type="component" value="Chromosome"/>
</dbReference>
<evidence type="ECO:0000256" key="3">
    <source>
        <dbReference type="ARBA" id="ARBA00023125"/>
    </source>
</evidence>
<protein>
    <submittedName>
        <fullName evidence="7">Hydrogen peroxide-inducible genes activator</fullName>
    </submittedName>
</protein>
<dbReference type="Gene3D" id="1.10.10.10">
    <property type="entry name" value="Winged helix-like DNA-binding domain superfamily/Winged helix DNA-binding domain"/>
    <property type="match status" value="1"/>
</dbReference>
<dbReference type="KEGG" id="spzr:G5C33_04785"/>
<dbReference type="GO" id="GO:0003700">
    <property type="term" value="F:DNA-binding transcription factor activity"/>
    <property type="evidence" value="ECO:0007669"/>
    <property type="project" value="InterPro"/>
</dbReference>
<accession>A0A6G6Y2V2</accession>
<dbReference type="Pfam" id="PF03466">
    <property type="entry name" value="LysR_substrate"/>
    <property type="match status" value="1"/>
</dbReference>
<evidence type="ECO:0000256" key="5">
    <source>
        <dbReference type="ARBA" id="ARBA00023163"/>
    </source>
</evidence>